<accession>A0A4R1BRJ2</accession>
<keyword evidence="2" id="KW-0521">NADP</keyword>
<dbReference type="Gene3D" id="3.40.430.10">
    <property type="entry name" value="Dihydrofolate Reductase, subunit A"/>
    <property type="match status" value="1"/>
</dbReference>
<comment type="pathway">
    <text evidence="1">Cofactor biosynthesis; riboflavin biosynthesis.</text>
</comment>
<keyword evidence="3" id="KW-0560">Oxidoreductase</keyword>
<dbReference type="GO" id="GO:0009231">
    <property type="term" value="P:riboflavin biosynthetic process"/>
    <property type="evidence" value="ECO:0007669"/>
    <property type="project" value="UniProtKB-UniPathway"/>
</dbReference>
<dbReference type="RefSeq" id="WP_132687645.1">
    <property type="nucleotide sequence ID" value="NZ_SKBU01000004.1"/>
</dbReference>
<organism evidence="5 6">
    <name type="scientific">Rubrobacter taiwanensis</name>
    <dbReference type="NCBI Taxonomy" id="185139"/>
    <lineage>
        <taxon>Bacteria</taxon>
        <taxon>Bacillati</taxon>
        <taxon>Actinomycetota</taxon>
        <taxon>Rubrobacteria</taxon>
        <taxon>Rubrobacterales</taxon>
        <taxon>Rubrobacteraceae</taxon>
        <taxon>Rubrobacter</taxon>
    </lineage>
</organism>
<dbReference type="Proteomes" id="UP000295244">
    <property type="component" value="Unassembled WGS sequence"/>
</dbReference>
<dbReference type="GO" id="GO:0008703">
    <property type="term" value="F:5-amino-6-(5-phosphoribosylamino)uracil reductase activity"/>
    <property type="evidence" value="ECO:0007669"/>
    <property type="project" value="InterPro"/>
</dbReference>
<protein>
    <submittedName>
        <fullName evidence="5">5-amino-6-(5-phosphoribosylamino)uracil reductase</fullName>
    </submittedName>
</protein>
<evidence type="ECO:0000313" key="6">
    <source>
        <dbReference type="Proteomes" id="UP000295244"/>
    </source>
</evidence>
<feature type="domain" description="Bacterial bifunctional deaminase-reductase C-terminal" evidence="4">
    <location>
        <begin position="9"/>
        <end position="218"/>
    </location>
</feature>
<gene>
    <name evidence="5" type="ORF">E0L93_01745</name>
</gene>
<evidence type="ECO:0000256" key="2">
    <source>
        <dbReference type="ARBA" id="ARBA00022857"/>
    </source>
</evidence>
<name>A0A4R1BRJ2_9ACTN</name>
<dbReference type="AlphaFoldDB" id="A0A4R1BRJ2"/>
<dbReference type="InterPro" id="IPR011549">
    <property type="entry name" value="RibD_C"/>
</dbReference>
<proteinExistence type="predicted"/>
<dbReference type="Pfam" id="PF01872">
    <property type="entry name" value="RibD_C"/>
    <property type="match status" value="1"/>
</dbReference>
<reference evidence="5 6" key="1">
    <citation type="submission" date="2019-03" db="EMBL/GenBank/DDBJ databases">
        <title>Whole genome sequence of a novel Rubrobacter taiwanensis strain, isolated from Yellowstone National Park.</title>
        <authorList>
            <person name="Freed S."/>
            <person name="Ramaley R.F."/>
            <person name="Kyndt J.A."/>
        </authorList>
    </citation>
    <scope>NUCLEOTIDE SEQUENCE [LARGE SCALE GENOMIC DNA]</scope>
    <source>
        <strain evidence="5 6">Yellowstone</strain>
    </source>
</reference>
<evidence type="ECO:0000256" key="1">
    <source>
        <dbReference type="ARBA" id="ARBA00005104"/>
    </source>
</evidence>
<dbReference type="InterPro" id="IPR024072">
    <property type="entry name" value="DHFR-like_dom_sf"/>
</dbReference>
<dbReference type="SUPFAM" id="SSF53597">
    <property type="entry name" value="Dihydrofolate reductase-like"/>
    <property type="match status" value="1"/>
</dbReference>
<dbReference type="GO" id="GO:0050661">
    <property type="term" value="F:NADP binding"/>
    <property type="evidence" value="ECO:0007669"/>
    <property type="project" value="InterPro"/>
</dbReference>
<keyword evidence="6" id="KW-1185">Reference proteome</keyword>
<dbReference type="EMBL" id="SKBU01000004">
    <property type="protein sequence ID" value="TCJ20261.1"/>
    <property type="molecule type" value="Genomic_DNA"/>
</dbReference>
<evidence type="ECO:0000256" key="3">
    <source>
        <dbReference type="ARBA" id="ARBA00023002"/>
    </source>
</evidence>
<dbReference type="InterPro" id="IPR050765">
    <property type="entry name" value="Riboflavin_Biosynth_HTPR"/>
</dbReference>
<dbReference type="NCBIfam" id="TIGR00227">
    <property type="entry name" value="ribD_Cterm"/>
    <property type="match status" value="1"/>
</dbReference>
<comment type="caution">
    <text evidence="5">The sequence shown here is derived from an EMBL/GenBank/DDBJ whole genome shotgun (WGS) entry which is preliminary data.</text>
</comment>
<dbReference type="InterPro" id="IPR002734">
    <property type="entry name" value="RibDG_C"/>
</dbReference>
<dbReference type="UniPathway" id="UPA00275"/>
<dbReference type="OrthoDB" id="9800865at2"/>
<evidence type="ECO:0000313" key="5">
    <source>
        <dbReference type="EMBL" id="TCJ20261.1"/>
    </source>
</evidence>
<sequence length="228" mass="24257">MNDVSSERPRVTLSYAQTLDGRLATVTGSSQWISSEDSLQLAHRLRSEHDAILVGVGTVCRDDPRLTVRLVEGEDPLRVVADSALRTPPAAAVLSGGAARGTLLAVTRRAPEERCRELRQLGAKVLRLPEDGAGRVDLRALLVALGERGVGSVMVEGGATLITALLRERLVDRAVVCIAPKILGRGIAAVGDLGIRELDRSLRLTGVSVERYGVDLVLDGRVEYPGAG</sequence>
<dbReference type="PANTHER" id="PTHR38011">
    <property type="entry name" value="DIHYDROFOLATE REDUCTASE FAMILY PROTEIN (AFU_ORTHOLOGUE AFUA_8G06820)"/>
    <property type="match status" value="1"/>
</dbReference>
<dbReference type="PANTHER" id="PTHR38011:SF7">
    <property type="entry name" value="2,5-DIAMINO-6-RIBOSYLAMINO-4(3H)-PYRIMIDINONE 5'-PHOSPHATE REDUCTASE"/>
    <property type="match status" value="1"/>
</dbReference>
<evidence type="ECO:0000259" key="4">
    <source>
        <dbReference type="Pfam" id="PF01872"/>
    </source>
</evidence>